<comment type="function">
    <text evidence="4">Catalyzes the reduction of 1-pyrroline-5-carboxylate (PCA) to L-proline.</text>
</comment>
<dbReference type="PIRSF" id="PIRSF000193">
    <property type="entry name" value="Pyrrol-5-carb_rd"/>
    <property type="match status" value="1"/>
</dbReference>
<keyword evidence="3 4" id="KW-0560">Oxidoreductase</keyword>
<name>A0A7H1NQ84_9PROT</name>
<dbReference type="PANTHER" id="PTHR11645">
    <property type="entry name" value="PYRROLINE-5-CARBOXYLATE REDUCTASE"/>
    <property type="match status" value="1"/>
</dbReference>
<protein>
    <recommendedName>
        <fullName evidence="4 5">Pyrroline-5-carboxylate reductase</fullName>
        <shortName evidence="4">P5C reductase</shortName>
        <shortName evidence="4">P5CR</shortName>
        <ecNumber evidence="4 5">1.5.1.2</ecNumber>
    </recommendedName>
    <alternativeName>
        <fullName evidence="4">PCA reductase</fullName>
    </alternativeName>
</protein>
<evidence type="ECO:0000256" key="3">
    <source>
        <dbReference type="ARBA" id="ARBA00023002"/>
    </source>
</evidence>
<dbReference type="Gene3D" id="3.40.50.720">
    <property type="entry name" value="NAD(P)-binding Rossmann-like Domain"/>
    <property type="match status" value="1"/>
</dbReference>
<dbReference type="FunFam" id="1.10.3730.10:FF:000001">
    <property type="entry name" value="Pyrroline-5-carboxylate reductase"/>
    <property type="match status" value="1"/>
</dbReference>
<evidence type="ECO:0000256" key="2">
    <source>
        <dbReference type="ARBA" id="ARBA00022857"/>
    </source>
</evidence>
<feature type="domain" description="Pyrroline-5-carboxylate reductase dimerisation" evidence="8">
    <location>
        <begin position="164"/>
        <end position="269"/>
    </location>
</feature>
<dbReference type="InterPro" id="IPR008927">
    <property type="entry name" value="6-PGluconate_DH-like_C_sf"/>
</dbReference>
<dbReference type="GO" id="GO:0055129">
    <property type="term" value="P:L-proline biosynthetic process"/>
    <property type="evidence" value="ECO:0007669"/>
    <property type="project" value="UniProtKB-UniRule"/>
</dbReference>
<evidence type="ECO:0000256" key="5">
    <source>
        <dbReference type="NCBIfam" id="TIGR00112"/>
    </source>
</evidence>
<comment type="similarity">
    <text evidence="1 4">Belongs to the pyrroline-5-carboxylate reductase family.</text>
</comment>
<dbReference type="HAMAP" id="MF_01925">
    <property type="entry name" value="P5C_reductase"/>
    <property type="match status" value="1"/>
</dbReference>
<dbReference type="RefSeq" id="WP_203414336.1">
    <property type="nucleotide sequence ID" value="NZ_CP060244.1"/>
</dbReference>
<evidence type="ECO:0000313" key="10">
    <source>
        <dbReference type="Proteomes" id="UP000516349"/>
    </source>
</evidence>
<evidence type="ECO:0000256" key="6">
    <source>
        <dbReference type="PIRSR" id="PIRSR000193-1"/>
    </source>
</evidence>
<feature type="domain" description="Pyrroline-5-carboxylate reductase catalytic N-terminal" evidence="7">
    <location>
        <begin position="10"/>
        <end position="100"/>
    </location>
</feature>
<comment type="catalytic activity">
    <reaction evidence="4">
        <text>L-proline + NADP(+) = (S)-1-pyrroline-5-carboxylate + NADPH + 2 H(+)</text>
        <dbReference type="Rhea" id="RHEA:14109"/>
        <dbReference type="ChEBI" id="CHEBI:15378"/>
        <dbReference type="ChEBI" id="CHEBI:17388"/>
        <dbReference type="ChEBI" id="CHEBI:57783"/>
        <dbReference type="ChEBI" id="CHEBI:58349"/>
        <dbReference type="ChEBI" id="CHEBI:60039"/>
        <dbReference type="EC" id="1.5.1.2"/>
    </reaction>
</comment>
<keyword evidence="4" id="KW-0028">Amino-acid biosynthesis</keyword>
<dbReference type="Gene3D" id="1.10.3730.10">
    <property type="entry name" value="ProC C-terminal domain-like"/>
    <property type="match status" value="1"/>
</dbReference>
<evidence type="ECO:0000259" key="8">
    <source>
        <dbReference type="Pfam" id="PF14748"/>
    </source>
</evidence>
<keyword evidence="4" id="KW-0641">Proline biosynthesis</keyword>
<dbReference type="SUPFAM" id="SSF51735">
    <property type="entry name" value="NAD(P)-binding Rossmann-fold domains"/>
    <property type="match status" value="1"/>
</dbReference>
<dbReference type="InterPro" id="IPR000304">
    <property type="entry name" value="Pyrroline-COOH_reductase"/>
</dbReference>
<dbReference type="PANTHER" id="PTHR11645:SF0">
    <property type="entry name" value="PYRROLINE-5-CARBOXYLATE REDUCTASE 3"/>
    <property type="match status" value="1"/>
</dbReference>
<dbReference type="KEGG" id="ebla:JGUZn3_07030"/>
<comment type="subcellular location">
    <subcellularLocation>
        <location evidence="4">Cytoplasm</location>
    </subcellularLocation>
</comment>
<dbReference type="Pfam" id="PF03807">
    <property type="entry name" value="F420_oxidored"/>
    <property type="match status" value="1"/>
</dbReference>
<comment type="pathway">
    <text evidence="4">Amino-acid biosynthesis; L-proline biosynthesis; L-proline from L-glutamate 5-semialdehyde: step 1/1.</text>
</comment>
<evidence type="ECO:0000313" key="9">
    <source>
        <dbReference type="EMBL" id="QNT77944.1"/>
    </source>
</evidence>
<evidence type="ECO:0000256" key="1">
    <source>
        <dbReference type="ARBA" id="ARBA00005525"/>
    </source>
</evidence>
<dbReference type="Pfam" id="PF14748">
    <property type="entry name" value="P5CR_dimer"/>
    <property type="match status" value="1"/>
</dbReference>
<comment type="catalytic activity">
    <reaction evidence="4">
        <text>L-proline + NAD(+) = (S)-1-pyrroline-5-carboxylate + NADH + 2 H(+)</text>
        <dbReference type="Rhea" id="RHEA:14105"/>
        <dbReference type="ChEBI" id="CHEBI:15378"/>
        <dbReference type="ChEBI" id="CHEBI:17388"/>
        <dbReference type="ChEBI" id="CHEBI:57540"/>
        <dbReference type="ChEBI" id="CHEBI:57945"/>
        <dbReference type="ChEBI" id="CHEBI:60039"/>
        <dbReference type="EC" id="1.5.1.2"/>
    </reaction>
</comment>
<keyword evidence="2 4" id="KW-0521">NADP</keyword>
<sequence>MQNPLPSLMLIGCGKMGGALFSRWVENALPPSAVVDHHKEELTQKFSSTQHIFSASVKEIPDHFTPQMIILAVKPAKAMEALTSLPNRFKNSPVISILAGKTVAYLRAGLTPTTPIIRVMPNTPSLIGAGMSVAYAEANISDPIKAACAALFECAGEFAWVEHEDLMHAVTALSGSGPAYIFYLAELLLTIAKNYKLPQPLANRLVTQTLYGSSLLLKTSALTPEELRQQVTSPQGTTAAALSVLMQPSAWPETLERALQAACERSRELNQ</sequence>
<dbReference type="GO" id="GO:0004735">
    <property type="term" value="F:pyrroline-5-carboxylate reductase activity"/>
    <property type="evidence" value="ECO:0007669"/>
    <property type="project" value="UniProtKB-UniRule"/>
</dbReference>
<dbReference type="EMBL" id="CP060244">
    <property type="protein sequence ID" value="QNT77944.1"/>
    <property type="molecule type" value="Genomic_DNA"/>
</dbReference>
<dbReference type="GO" id="GO:0005737">
    <property type="term" value="C:cytoplasm"/>
    <property type="evidence" value="ECO:0007669"/>
    <property type="project" value="UniProtKB-SubCell"/>
</dbReference>
<evidence type="ECO:0000256" key="4">
    <source>
        <dbReference type="HAMAP-Rule" id="MF_01925"/>
    </source>
</evidence>
<dbReference type="InterPro" id="IPR036291">
    <property type="entry name" value="NAD(P)-bd_dom_sf"/>
</dbReference>
<proteinExistence type="inferred from homology"/>
<feature type="binding site" evidence="6">
    <location>
        <begin position="11"/>
        <end position="16"/>
    </location>
    <ligand>
        <name>NADP(+)</name>
        <dbReference type="ChEBI" id="CHEBI:58349"/>
    </ligand>
</feature>
<keyword evidence="10" id="KW-1185">Reference proteome</keyword>
<gene>
    <name evidence="4 9" type="primary">proC</name>
    <name evidence="9" type="ORF">JGUZn3_07030</name>
</gene>
<dbReference type="UniPathway" id="UPA00098">
    <property type="reaction ID" value="UER00361"/>
</dbReference>
<keyword evidence="4" id="KW-0963">Cytoplasm</keyword>
<dbReference type="AlphaFoldDB" id="A0A7H1NQ84"/>
<feature type="binding site" evidence="6">
    <location>
        <begin position="72"/>
        <end position="75"/>
    </location>
    <ligand>
        <name>NADP(+)</name>
        <dbReference type="ChEBI" id="CHEBI:58349"/>
    </ligand>
</feature>
<evidence type="ECO:0000259" key="7">
    <source>
        <dbReference type="Pfam" id="PF03807"/>
    </source>
</evidence>
<dbReference type="Proteomes" id="UP000516349">
    <property type="component" value="Chromosome"/>
</dbReference>
<dbReference type="InterPro" id="IPR029036">
    <property type="entry name" value="P5CR_dimer"/>
</dbReference>
<organism evidence="9 10">
    <name type="scientific">Entomobacter blattae</name>
    <dbReference type="NCBI Taxonomy" id="2762277"/>
    <lineage>
        <taxon>Bacteria</taxon>
        <taxon>Pseudomonadati</taxon>
        <taxon>Pseudomonadota</taxon>
        <taxon>Alphaproteobacteria</taxon>
        <taxon>Acetobacterales</taxon>
        <taxon>Acetobacteraceae</taxon>
        <taxon>Entomobacter</taxon>
    </lineage>
</organism>
<accession>A0A7H1NQ84</accession>
<dbReference type="EC" id="1.5.1.2" evidence="4 5"/>
<dbReference type="InterPro" id="IPR028939">
    <property type="entry name" value="P5C_Rdtase_cat_N"/>
</dbReference>
<dbReference type="NCBIfam" id="TIGR00112">
    <property type="entry name" value="proC"/>
    <property type="match status" value="1"/>
</dbReference>
<reference evidence="9 10" key="1">
    <citation type="submission" date="2020-08" db="EMBL/GenBank/DDBJ databases">
        <title>Complete genome sequence of Entomobacter blattae G55GP.</title>
        <authorList>
            <person name="Poehlein A."/>
            <person name="Guzman J."/>
            <person name="Daniel R."/>
            <person name="Vilcinskas A."/>
        </authorList>
    </citation>
    <scope>NUCLEOTIDE SEQUENCE [LARGE SCALE GENOMIC DNA]</scope>
    <source>
        <strain evidence="9 10">G55GP</strain>
    </source>
</reference>
<dbReference type="SUPFAM" id="SSF48179">
    <property type="entry name" value="6-phosphogluconate dehydrogenase C-terminal domain-like"/>
    <property type="match status" value="1"/>
</dbReference>